<feature type="domain" description="Class II aldolase/adducin N-terminal" evidence="1">
    <location>
        <begin position="58"/>
        <end position="239"/>
    </location>
</feature>
<dbReference type="GO" id="GO:0051015">
    <property type="term" value="F:actin filament binding"/>
    <property type="evidence" value="ECO:0007669"/>
    <property type="project" value="TreeGrafter"/>
</dbReference>
<accession>A0A139AUV3</accession>
<evidence type="ECO:0000313" key="3">
    <source>
        <dbReference type="Proteomes" id="UP000070544"/>
    </source>
</evidence>
<dbReference type="Pfam" id="PF00596">
    <property type="entry name" value="Aldolase_II"/>
    <property type="match status" value="1"/>
</dbReference>
<gene>
    <name evidence="2" type="ORF">M427DRAFT_66395</name>
</gene>
<dbReference type="SUPFAM" id="SSF53639">
    <property type="entry name" value="AraD/HMP-PK domain-like"/>
    <property type="match status" value="1"/>
</dbReference>
<proteinExistence type="predicted"/>
<sequence>MPDANGVESRAGGAALTAEARLKANNDTKAQGVEGTYNTMSILPKFKTVEDERLHLKISLAAAFRIMGDLGYDVGVAGHGTFRDPEFPECFWMNPIAVHFSDMTVGELVLVNQHGEVIQGNRPINAAGFAIHAGIYRVNQRVKSIVHNHSMYGKSFSVTGRTLLPITQDACAFYERQALYNTYEGVVLDTDEGELLGKLLGEQNHLVILQNHGLLTAGSNPDEMAWWFISADQCAQSEMIVDASGQKKIVLSHDVAVKTRAQVGTPLLGWYNFQPYKRRILKQYPELLDATAPVKDSYY</sequence>
<protein>
    <submittedName>
        <fullName evidence="2">Arad-like aldolase/epimerase</fullName>
    </submittedName>
</protein>
<dbReference type="PANTHER" id="PTHR10672:SF39">
    <property type="entry name" value="CLASS II ALDOLASE_ADDUCIN N-TERMINAL DOMAIN-CONTAINING PROTEIN"/>
    <property type="match status" value="1"/>
</dbReference>
<dbReference type="NCBIfam" id="NF004855">
    <property type="entry name" value="PRK06208.1"/>
    <property type="match status" value="1"/>
</dbReference>
<name>A0A139AUV3_GONPJ</name>
<dbReference type="SMART" id="SM01007">
    <property type="entry name" value="Aldolase_II"/>
    <property type="match status" value="1"/>
</dbReference>
<dbReference type="AlphaFoldDB" id="A0A139AUV3"/>
<organism evidence="2 3">
    <name type="scientific">Gonapodya prolifera (strain JEL478)</name>
    <name type="common">Monoblepharis prolifera</name>
    <dbReference type="NCBI Taxonomy" id="1344416"/>
    <lineage>
        <taxon>Eukaryota</taxon>
        <taxon>Fungi</taxon>
        <taxon>Fungi incertae sedis</taxon>
        <taxon>Chytridiomycota</taxon>
        <taxon>Chytridiomycota incertae sedis</taxon>
        <taxon>Monoblepharidomycetes</taxon>
        <taxon>Monoblepharidales</taxon>
        <taxon>Gonapodyaceae</taxon>
        <taxon>Gonapodya</taxon>
    </lineage>
</organism>
<dbReference type="PANTHER" id="PTHR10672">
    <property type="entry name" value="ADDUCIN"/>
    <property type="match status" value="1"/>
</dbReference>
<dbReference type="FunFam" id="3.40.225.10:FF:000009">
    <property type="entry name" value="Class II aldolase/adducin N-terminal"/>
    <property type="match status" value="1"/>
</dbReference>
<dbReference type="OrthoDB" id="3238794at2759"/>
<reference evidence="2 3" key="1">
    <citation type="journal article" date="2015" name="Genome Biol. Evol.">
        <title>Phylogenomic analyses indicate that early fungi evolved digesting cell walls of algal ancestors of land plants.</title>
        <authorList>
            <person name="Chang Y."/>
            <person name="Wang S."/>
            <person name="Sekimoto S."/>
            <person name="Aerts A.L."/>
            <person name="Choi C."/>
            <person name="Clum A."/>
            <person name="LaButti K.M."/>
            <person name="Lindquist E.A."/>
            <person name="Yee Ngan C."/>
            <person name="Ohm R.A."/>
            <person name="Salamov A.A."/>
            <person name="Grigoriev I.V."/>
            <person name="Spatafora J.W."/>
            <person name="Berbee M.L."/>
        </authorList>
    </citation>
    <scope>NUCLEOTIDE SEQUENCE [LARGE SCALE GENOMIC DNA]</scope>
    <source>
        <strain evidence="2 3">JEL478</strain>
    </source>
</reference>
<dbReference type="InterPro" id="IPR001303">
    <property type="entry name" value="Aldolase_II/adducin_N"/>
</dbReference>
<dbReference type="InterPro" id="IPR051017">
    <property type="entry name" value="Aldolase-II_Adducin_sf"/>
</dbReference>
<dbReference type="OMA" id="MWLAFQP"/>
<dbReference type="STRING" id="1344416.A0A139AUV3"/>
<dbReference type="GO" id="GO:0005856">
    <property type="term" value="C:cytoskeleton"/>
    <property type="evidence" value="ECO:0007669"/>
    <property type="project" value="TreeGrafter"/>
</dbReference>
<keyword evidence="3" id="KW-1185">Reference proteome</keyword>
<dbReference type="InterPro" id="IPR036409">
    <property type="entry name" value="Aldolase_II/adducin_N_sf"/>
</dbReference>
<evidence type="ECO:0000313" key="2">
    <source>
        <dbReference type="EMBL" id="KXS20363.1"/>
    </source>
</evidence>
<dbReference type="Gene3D" id="3.40.225.10">
    <property type="entry name" value="Class II aldolase/adducin N-terminal domain"/>
    <property type="match status" value="1"/>
</dbReference>
<evidence type="ECO:0000259" key="1">
    <source>
        <dbReference type="SMART" id="SM01007"/>
    </source>
</evidence>
<dbReference type="Proteomes" id="UP000070544">
    <property type="component" value="Unassembled WGS sequence"/>
</dbReference>
<dbReference type="EMBL" id="KQ965735">
    <property type="protein sequence ID" value="KXS20363.1"/>
    <property type="molecule type" value="Genomic_DNA"/>
</dbReference>